<dbReference type="InterPro" id="IPR018060">
    <property type="entry name" value="HTH_AraC"/>
</dbReference>
<keyword evidence="1" id="KW-0805">Transcription regulation</keyword>
<protein>
    <submittedName>
        <fullName evidence="4">Helix-turn-helix transcriptional regulator</fullName>
    </submittedName>
</protein>
<dbReference type="OrthoDB" id="745435at2"/>
<evidence type="ECO:0000313" key="4">
    <source>
        <dbReference type="EMBL" id="NSL90818.1"/>
    </source>
</evidence>
<dbReference type="SMART" id="SM00342">
    <property type="entry name" value="HTH_ARAC"/>
    <property type="match status" value="1"/>
</dbReference>
<organism evidence="4 5">
    <name type="scientific">Chitinophaga solisilvae</name>
    <dbReference type="NCBI Taxonomy" id="1233460"/>
    <lineage>
        <taxon>Bacteria</taxon>
        <taxon>Pseudomonadati</taxon>
        <taxon>Bacteroidota</taxon>
        <taxon>Chitinophagia</taxon>
        <taxon>Chitinophagales</taxon>
        <taxon>Chitinophagaceae</taxon>
        <taxon>Chitinophaga</taxon>
    </lineage>
</organism>
<proteinExistence type="predicted"/>
<dbReference type="Gene3D" id="2.60.120.10">
    <property type="entry name" value="Jelly Rolls"/>
    <property type="match status" value="1"/>
</dbReference>
<dbReference type="InterPro" id="IPR009057">
    <property type="entry name" value="Homeodomain-like_sf"/>
</dbReference>
<dbReference type="AlphaFoldDB" id="A0A3S1BMB7"/>
<dbReference type="Gene3D" id="1.10.10.60">
    <property type="entry name" value="Homeodomain-like"/>
    <property type="match status" value="2"/>
</dbReference>
<keyword evidence="5" id="KW-1185">Reference proteome</keyword>
<sequence>MKPVFAKIREDGQMNVFAVRVIDLPYFTTEFHFHKECQMVYVEQSEGKRIIGDSIEDFSSDELILLGPDIPHVWHNNSKYFDKKKKGNNARSVALFFHPEKLLAAMEIFGLSKQVVSLMRKCSRGMKFHGATKQALKTLLLEMTTQDQLTQLSTFIQVLEKLSHTREYELLASEGYVNTYQMKDNDRIDIVFKYVFSDFKTDIHLDKAAAMVNMNKQAFCRYFKNRTQKTFVQFVNEVRIGHACKLLAEGPQQISLLAFECGFNSLSNFNRFFREIKNVSPKEYIKLLSA</sequence>
<dbReference type="Pfam" id="PF12833">
    <property type="entry name" value="HTH_18"/>
    <property type="match status" value="1"/>
</dbReference>
<dbReference type="GO" id="GO:0043565">
    <property type="term" value="F:sequence-specific DNA binding"/>
    <property type="evidence" value="ECO:0007669"/>
    <property type="project" value="InterPro"/>
</dbReference>
<keyword evidence="2" id="KW-0238">DNA-binding</keyword>
<accession>A0A3S1BMB7</accession>
<dbReference type="InterPro" id="IPR014710">
    <property type="entry name" value="RmlC-like_jellyroll"/>
</dbReference>
<dbReference type="EMBL" id="RIAR02000001">
    <property type="protein sequence ID" value="NSL90818.1"/>
    <property type="molecule type" value="Genomic_DNA"/>
</dbReference>
<evidence type="ECO:0000256" key="3">
    <source>
        <dbReference type="ARBA" id="ARBA00023163"/>
    </source>
</evidence>
<dbReference type="PANTHER" id="PTHR43280">
    <property type="entry name" value="ARAC-FAMILY TRANSCRIPTIONAL REGULATOR"/>
    <property type="match status" value="1"/>
</dbReference>
<evidence type="ECO:0000256" key="1">
    <source>
        <dbReference type="ARBA" id="ARBA00023015"/>
    </source>
</evidence>
<name>A0A3S1BMB7_9BACT</name>
<dbReference type="Proteomes" id="UP000281028">
    <property type="component" value="Unassembled WGS sequence"/>
</dbReference>
<keyword evidence="3" id="KW-0804">Transcription</keyword>
<reference evidence="4" key="1">
    <citation type="submission" date="2020-05" db="EMBL/GenBank/DDBJ databases">
        <title>Chitinophaga laudate sp. nov., isolated from a tropical peat swamp.</title>
        <authorList>
            <person name="Goh C.B.S."/>
            <person name="Lee M.S."/>
            <person name="Parimannan S."/>
            <person name="Pasbakhsh P."/>
            <person name="Yule C.M."/>
            <person name="Rajandas H."/>
            <person name="Loke S."/>
            <person name="Croft L."/>
            <person name="Tan J.B.L."/>
        </authorList>
    </citation>
    <scope>NUCLEOTIDE SEQUENCE</scope>
    <source>
        <strain evidence="4">Mgbs1</strain>
    </source>
</reference>
<dbReference type="PANTHER" id="PTHR43280:SF27">
    <property type="entry name" value="TRANSCRIPTIONAL REGULATOR MTLR"/>
    <property type="match status" value="1"/>
</dbReference>
<dbReference type="GO" id="GO:0003700">
    <property type="term" value="F:DNA-binding transcription factor activity"/>
    <property type="evidence" value="ECO:0007669"/>
    <property type="project" value="InterPro"/>
</dbReference>
<gene>
    <name evidence="4" type="ORF">ECE50_028605</name>
</gene>
<dbReference type="RefSeq" id="WP_127036484.1">
    <property type="nucleotide sequence ID" value="NZ_JAABOK010000006.1"/>
</dbReference>
<evidence type="ECO:0000313" key="5">
    <source>
        <dbReference type="Proteomes" id="UP000281028"/>
    </source>
</evidence>
<dbReference type="InterPro" id="IPR011051">
    <property type="entry name" value="RmlC_Cupin_sf"/>
</dbReference>
<evidence type="ECO:0000256" key="2">
    <source>
        <dbReference type="ARBA" id="ARBA00023125"/>
    </source>
</evidence>
<dbReference type="PROSITE" id="PS01124">
    <property type="entry name" value="HTH_ARAC_FAMILY_2"/>
    <property type="match status" value="1"/>
</dbReference>
<dbReference type="SUPFAM" id="SSF51182">
    <property type="entry name" value="RmlC-like cupins"/>
    <property type="match status" value="1"/>
</dbReference>
<dbReference type="SUPFAM" id="SSF46689">
    <property type="entry name" value="Homeodomain-like"/>
    <property type="match status" value="2"/>
</dbReference>
<comment type="caution">
    <text evidence="4">The sequence shown here is derived from an EMBL/GenBank/DDBJ whole genome shotgun (WGS) entry which is preliminary data.</text>
</comment>